<dbReference type="PANTHER" id="PTHR30569">
    <property type="entry name" value="CYTOSINE TRANSPORTER CODB"/>
    <property type="match status" value="1"/>
</dbReference>
<feature type="transmembrane region" description="Helical" evidence="8">
    <location>
        <begin position="240"/>
        <end position="262"/>
    </location>
</feature>
<dbReference type="Proteomes" id="UP001366060">
    <property type="component" value="Unassembled WGS sequence"/>
</dbReference>
<evidence type="ECO:0000256" key="4">
    <source>
        <dbReference type="ARBA" id="ARBA00022692"/>
    </source>
</evidence>
<feature type="transmembrane region" description="Helical" evidence="8">
    <location>
        <begin position="344"/>
        <end position="364"/>
    </location>
</feature>
<dbReference type="PIRSF" id="PIRSF002744">
    <property type="entry name" value="Pur-cyt_permease"/>
    <property type="match status" value="1"/>
</dbReference>
<dbReference type="PANTHER" id="PTHR30569:SF0">
    <property type="entry name" value="CYTOSINE PERMEASE"/>
    <property type="match status" value="1"/>
</dbReference>
<evidence type="ECO:0000256" key="2">
    <source>
        <dbReference type="ARBA" id="ARBA00008974"/>
    </source>
</evidence>
<evidence type="ECO:0000256" key="5">
    <source>
        <dbReference type="ARBA" id="ARBA00022989"/>
    </source>
</evidence>
<name>A0ABU9H752_9GAMM</name>
<evidence type="ECO:0000313" key="10">
    <source>
        <dbReference type="Proteomes" id="UP001366060"/>
    </source>
</evidence>
<feature type="transmembrane region" description="Helical" evidence="8">
    <location>
        <begin position="137"/>
        <end position="155"/>
    </location>
</feature>
<feature type="transmembrane region" description="Helical" evidence="8">
    <location>
        <begin position="54"/>
        <end position="79"/>
    </location>
</feature>
<feature type="transmembrane region" description="Helical" evidence="8">
    <location>
        <begin position="282"/>
        <end position="303"/>
    </location>
</feature>
<evidence type="ECO:0000313" key="9">
    <source>
        <dbReference type="EMBL" id="MEL0657707.1"/>
    </source>
</evidence>
<accession>A0ABU9H752</accession>
<feature type="transmembrane region" description="Helical" evidence="8">
    <location>
        <begin position="100"/>
        <end position="117"/>
    </location>
</feature>
<dbReference type="InterPro" id="IPR001248">
    <property type="entry name" value="Pur-cyt_permease"/>
</dbReference>
<comment type="similarity">
    <text evidence="2 7">Belongs to the purine-cytosine permease (2.A.39) family.</text>
</comment>
<dbReference type="Gene3D" id="1.10.4160.10">
    <property type="entry name" value="Hydantoin permease"/>
    <property type="match status" value="1"/>
</dbReference>
<evidence type="ECO:0000256" key="3">
    <source>
        <dbReference type="ARBA" id="ARBA00022448"/>
    </source>
</evidence>
<evidence type="ECO:0000256" key="1">
    <source>
        <dbReference type="ARBA" id="ARBA00004141"/>
    </source>
</evidence>
<gene>
    <name evidence="9" type="ORF">V6255_01040</name>
</gene>
<feature type="transmembrane region" description="Helical" evidence="8">
    <location>
        <begin position="162"/>
        <end position="181"/>
    </location>
</feature>
<feature type="transmembrane region" description="Helical" evidence="8">
    <location>
        <begin position="415"/>
        <end position="436"/>
    </location>
</feature>
<proteinExistence type="inferred from homology"/>
<comment type="subcellular location">
    <subcellularLocation>
        <location evidence="1">Membrane</location>
        <topology evidence="1">Multi-pass membrane protein</topology>
    </subcellularLocation>
</comment>
<protein>
    <submittedName>
        <fullName evidence="9">Cytosine permease</fullName>
    </submittedName>
</protein>
<keyword evidence="4 8" id="KW-0812">Transmembrane</keyword>
<feature type="transmembrane region" description="Helical" evidence="8">
    <location>
        <begin position="315"/>
        <end position="332"/>
    </location>
</feature>
<keyword evidence="6 7" id="KW-0472">Membrane</keyword>
<keyword evidence="3 7" id="KW-0813">Transport</keyword>
<keyword evidence="10" id="KW-1185">Reference proteome</keyword>
<evidence type="ECO:0000256" key="6">
    <source>
        <dbReference type="ARBA" id="ARBA00023136"/>
    </source>
</evidence>
<sequence>MSKHTQIGRDDISPIQSSEKTMGIGNTIFLWIAATLVIPTVATGQLFVPDVSPYGAFGTVIIASLIGCIALAAIAIIGTKTGLPTFVASRATFGHNGSKIFAALNIVILCGWQMIQGYMGGLALNQVLIGVFSYDDIVLSIFVTQAIVLIITILGHTGIQKIEGITSSFMLVVAFVVIYTLLDKHGLTKLEQLPLSESPGLTYAIIFDIVLATAFSWMALPCDHNRYCKSVKTSASGITIGYLSGTMIAMGLGIAVGAYSIIEGFEPTYDPSQLLEGNFGIAAALVMFLSVATTNVLNLYSIVMSTMSIVPKTKFSLITIIFGLFCLSGSFLQETLMASFFDWILLVGALIIPVFAIMLSDYYLINKSNLNVDAVLDPLHPKYRFYKGVNLNAIFTYVISSTGSFYFTYYQPLDIGVTALTFICTAIIYLILSKLLPSNNQIISDR</sequence>
<evidence type="ECO:0000256" key="7">
    <source>
        <dbReference type="PIRNR" id="PIRNR002744"/>
    </source>
</evidence>
<keyword evidence="5 8" id="KW-1133">Transmembrane helix</keyword>
<dbReference type="RefSeq" id="WP_341626468.1">
    <property type="nucleotide sequence ID" value="NZ_JBAKBA010000001.1"/>
</dbReference>
<dbReference type="EMBL" id="JBAKBA010000001">
    <property type="protein sequence ID" value="MEL0657707.1"/>
    <property type="molecule type" value="Genomic_DNA"/>
</dbReference>
<organism evidence="9 10">
    <name type="scientific">Psychromonas arctica</name>
    <dbReference type="NCBI Taxonomy" id="168275"/>
    <lineage>
        <taxon>Bacteria</taxon>
        <taxon>Pseudomonadati</taxon>
        <taxon>Pseudomonadota</taxon>
        <taxon>Gammaproteobacteria</taxon>
        <taxon>Alteromonadales</taxon>
        <taxon>Psychromonadaceae</taxon>
        <taxon>Psychromonas</taxon>
    </lineage>
</organism>
<feature type="transmembrane region" description="Helical" evidence="8">
    <location>
        <begin position="201"/>
        <end position="220"/>
    </location>
</feature>
<comment type="caution">
    <text evidence="9">The sequence shown here is derived from an EMBL/GenBank/DDBJ whole genome shotgun (WGS) entry which is preliminary data.</text>
</comment>
<feature type="transmembrane region" description="Helical" evidence="8">
    <location>
        <begin position="385"/>
        <end position="409"/>
    </location>
</feature>
<dbReference type="Pfam" id="PF02133">
    <property type="entry name" value="Transp_cyt_pur"/>
    <property type="match status" value="1"/>
</dbReference>
<dbReference type="InterPro" id="IPR026030">
    <property type="entry name" value="Pur-cyt_permease_Fcy2/21/22"/>
</dbReference>
<reference evidence="9 10" key="1">
    <citation type="submission" date="2024-02" db="EMBL/GenBank/DDBJ databases">
        <title>Bacteria isolated from the canopy kelp, Nereocystis luetkeana.</title>
        <authorList>
            <person name="Pfister C.A."/>
            <person name="Younker I.T."/>
            <person name="Light S.H."/>
        </authorList>
    </citation>
    <scope>NUCLEOTIDE SEQUENCE [LARGE SCALE GENOMIC DNA]</scope>
    <source>
        <strain evidence="9 10">TI.2.07</strain>
    </source>
</reference>
<evidence type="ECO:0000256" key="8">
    <source>
        <dbReference type="SAM" id="Phobius"/>
    </source>
</evidence>
<feature type="transmembrane region" description="Helical" evidence="8">
    <location>
        <begin position="28"/>
        <end position="48"/>
    </location>
</feature>
<dbReference type="InterPro" id="IPR030191">
    <property type="entry name" value="CodB"/>
</dbReference>